<reference evidence="1" key="1">
    <citation type="journal article" date="2020" name="Stud. Mycol.">
        <title>101 Dothideomycetes genomes: a test case for predicting lifestyles and emergence of pathogens.</title>
        <authorList>
            <person name="Haridas S."/>
            <person name="Albert R."/>
            <person name="Binder M."/>
            <person name="Bloem J."/>
            <person name="Labutti K."/>
            <person name="Salamov A."/>
            <person name="Andreopoulos B."/>
            <person name="Baker S."/>
            <person name="Barry K."/>
            <person name="Bills G."/>
            <person name="Bluhm B."/>
            <person name="Cannon C."/>
            <person name="Castanera R."/>
            <person name="Culley D."/>
            <person name="Daum C."/>
            <person name="Ezra D."/>
            <person name="Gonzalez J."/>
            <person name="Henrissat B."/>
            <person name="Kuo A."/>
            <person name="Liang C."/>
            <person name="Lipzen A."/>
            <person name="Lutzoni F."/>
            <person name="Magnuson J."/>
            <person name="Mondo S."/>
            <person name="Nolan M."/>
            <person name="Ohm R."/>
            <person name="Pangilinan J."/>
            <person name="Park H.-J."/>
            <person name="Ramirez L."/>
            <person name="Alfaro M."/>
            <person name="Sun H."/>
            <person name="Tritt A."/>
            <person name="Yoshinaga Y."/>
            <person name="Zwiers L.-H."/>
            <person name="Turgeon B."/>
            <person name="Goodwin S."/>
            <person name="Spatafora J."/>
            <person name="Crous P."/>
            <person name="Grigoriev I."/>
        </authorList>
    </citation>
    <scope>NUCLEOTIDE SEQUENCE</scope>
    <source>
        <strain evidence="1">CBS 175.79</strain>
    </source>
</reference>
<proteinExistence type="predicted"/>
<dbReference type="GeneID" id="54290518"/>
<keyword evidence="2" id="KW-1185">Reference proteome</keyword>
<protein>
    <submittedName>
        <fullName evidence="1">Uncharacterized protein</fullName>
    </submittedName>
</protein>
<sequence>MAPADFKGPWSPDLIGFAKSIASMPANFKSSFDETCDISAKTITNQSHLHIWESDSDIDSLLQLTQVIMKVRSLSNYVPGAPGAGKMVPAGMIIIAQISPEHDHFRRICQLVKHLTKDDGRAHLNKTIYSFGHIAVVKGIDNLKTPNKQGEYDQETKALIDKAVKRVNICIERTFKLCAYVEKKIVWHHGAIIHFLNHWIYRTSSTLRKSLAAITLTSTISVAAKAISSTTLGKMNQAEDFKRLEDYCKRLKIFAVFLDPASQLIEKEALSVYTAYFGYYAHMYFTPSLLRPHLHLGYDALVTFAFRLRSACESKYADHAVKTVQKHLPAKRAKAWANVCTKPATFTKDLCRAQANDKAISAATHVADTPLLPFKPGPPSSFARLTMGPAASLLSGHYICAPVAFNFQNSPMQMRAASPSPFHIWLPKPGHDEAKITQRIQGIMMGVLDMVLKEKGMPVIDPKSEDAETWSAVIKAVAWALDGTKGKLPKGYDHKIESVRKALAQSWSYNYWGPQI</sequence>
<dbReference type="AlphaFoldDB" id="A0A6A5XRU2"/>
<evidence type="ECO:0000313" key="1">
    <source>
        <dbReference type="EMBL" id="KAF2015557.1"/>
    </source>
</evidence>
<dbReference type="OrthoDB" id="3796651at2759"/>
<organism evidence="1 2">
    <name type="scientific">Aaosphaeria arxii CBS 175.79</name>
    <dbReference type="NCBI Taxonomy" id="1450172"/>
    <lineage>
        <taxon>Eukaryota</taxon>
        <taxon>Fungi</taxon>
        <taxon>Dikarya</taxon>
        <taxon>Ascomycota</taxon>
        <taxon>Pezizomycotina</taxon>
        <taxon>Dothideomycetes</taxon>
        <taxon>Pleosporomycetidae</taxon>
        <taxon>Pleosporales</taxon>
        <taxon>Pleosporales incertae sedis</taxon>
        <taxon>Aaosphaeria</taxon>
    </lineage>
</organism>
<dbReference type="EMBL" id="ML978069">
    <property type="protein sequence ID" value="KAF2015557.1"/>
    <property type="molecule type" value="Genomic_DNA"/>
</dbReference>
<dbReference type="RefSeq" id="XP_033383896.1">
    <property type="nucleotide sequence ID" value="XM_033533121.1"/>
</dbReference>
<accession>A0A6A5XRU2</accession>
<gene>
    <name evidence="1" type="ORF">BU24DRAFT_480311</name>
</gene>
<name>A0A6A5XRU2_9PLEO</name>
<evidence type="ECO:0000313" key="2">
    <source>
        <dbReference type="Proteomes" id="UP000799778"/>
    </source>
</evidence>
<dbReference type="Proteomes" id="UP000799778">
    <property type="component" value="Unassembled WGS sequence"/>
</dbReference>